<comment type="caution">
    <text evidence="1">The sequence shown here is derived from an EMBL/GenBank/DDBJ whole genome shotgun (WGS) entry which is preliminary data.</text>
</comment>
<dbReference type="Proteomes" id="UP000031668">
    <property type="component" value="Unassembled WGS sequence"/>
</dbReference>
<sequence>MSSGFNFLTPEDFINEVELTARQKQWTYGQRIRAFGTTPCMRTQMIYEVEALKALKPGFSEKEEYEAYKSALIAQHRNQACTTDPLELFMEKKILSLEYLYLSMRQLSRAS</sequence>
<evidence type="ECO:0000313" key="1">
    <source>
        <dbReference type="EMBL" id="KII71198.1"/>
    </source>
</evidence>
<proteinExistence type="predicted"/>
<dbReference type="EMBL" id="JWZT01001836">
    <property type="protein sequence ID" value="KII71198.1"/>
    <property type="molecule type" value="Genomic_DNA"/>
</dbReference>
<evidence type="ECO:0000313" key="2">
    <source>
        <dbReference type="Proteomes" id="UP000031668"/>
    </source>
</evidence>
<organism evidence="1 2">
    <name type="scientific">Thelohanellus kitauei</name>
    <name type="common">Myxosporean</name>
    <dbReference type="NCBI Taxonomy" id="669202"/>
    <lineage>
        <taxon>Eukaryota</taxon>
        <taxon>Metazoa</taxon>
        <taxon>Cnidaria</taxon>
        <taxon>Myxozoa</taxon>
        <taxon>Myxosporea</taxon>
        <taxon>Bivalvulida</taxon>
        <taxon>Platysporina</taxon>
        <taxon>Myxobolidae</taxon>
        <taxon>Thelohanellus</taxon>
    </lineage>
</organism>
<dbReference type="AlphaFoldDB" id="A0A0C2JPC0"/>
<protein>
    <submittedName>
        <fullName evidence="1">Uncharacterized protein</fullName>
    </submittedName>
</protein>
<name>A0A0C2JPC0_THEKT</name>
<gene>
    <name evidence="1" type="ORF">RF11_09222</name>
</gene>
<accession>A0A0C2JPC0</accession>
<reference evidence="1 2" key="1">
    <citation type="journal article" date="2014" name="Genome Biol. Evol.">
        <title>The genome of the myxosporean Thelohanellus kitauei shows adaptations to nutrient acquisition within its fish host.</title>
        <authorList>
            <person name="Yang Y."/>
            <person name="Xiong J."/>
            <person name="Zhou Z."/>
            <person name="Huo F."/>
            <person name="Miao W."/>
            <person name="Ran C."/>
            <person name="Liu Y."/>
            <person name="Zhang J."/>
            <person name="Feng J."/>
            <person name="Wang M."/>
            <person name="Wang M."/>
            <person name="Wang L."/>
            <person name="Yao B."/>
        </authorList>
    </citation>
    <scope>NUCLEOTIDE SEQUENCE [LARGE SCALE GENOMIC DNA]</scope>
    <source>
        <strain evidence="1">Wuqing</strain>
    </source>
</reference>
<keyword evidence="2" id="KW-1185">Reference proteome</keyword>